<name>A0A0R1LF41_9LACO</name>
<proteinExistence type="predicted"/>
<dbReference type="InterPro" id="IPR016156">
    <property type="entry name" value="FAD/NAD-linked_Rdtase_dimer_sf"/>
</dbReference>
<dbReference type="PATRIC" id="fig|1423715.3.peg.425"/>
<dbReference type="PRINTS" id="PR00411">
    <property type="entry name" value="PNDRDTASEI"/>
</dbReference>
<evidence type="ECO:0000313" key="4">
    <source>
        <dbReference type="EMBL" id="KRK94446.1"/>
    </source>
</evidence>
<gene>
    <name evidence="4" type="ORF">FD25_GL000408</name>
</gene>
<dbReference type="SUPFAM" id="SSF51905">
    <property type="entry name" value="FAD/NAD(P)-binding domain"/>
    <property type="match status" value="1"/>
</dbReference>
<keyword evidence="5" id="KW-1185">Reference proteome</keyword>
<dbReference type="PRINTS" id="PR00368">
    <property type="entry name" value="FADPNR"/>
</dbReference>
<organism evidence="4 5">
    <name type="scientific">Levilactobacillus acidifarinae DSM 19394 = JCM 15949</name>
    <dbReference type="NCBI Taxonomy" id="1423715"/>
    <lineage>
        <taxon>Bacteria</taxon>
        <taxon>Bacillati</taxon>
        <taxon>Bacillota</taxon>
        <taxon>Bacilli</taxon>
        <taxon>Lactobacillales</taxon>
        <taxon>Lactobacillaceae</taxon>
        <taxon>Levilactobacillus</taxon>
    </lineage>
</organism>
<keyword evidence="1" id="KW-0285">Flavoprotein</keyword>
<evidence type="ECO:0000259" key="3">
    <source>
        <dbReference type="Pfam" id="PF07992"/>
    </source>
</evidence>
<evidence type="ECO:0000256" key="2">
    <source>
        <dbReference type="ARBA" id="ARBA00022827"/>
    </source>
</evidence>
<dbReference type="Proteomes" id="UP000051955">
    <property type="component" value="Unassembled WGS sequence"/>
</dbReference>
<evidence type="ECO:0000313" key="5">
    <source>
        <dbReference type="Proteomes" id="UP000051955"/>
    </source>
</evidence>
<dbReference type="AlphaFoldDB" id="A0A0R1LF41"/>
<dbReference type="EMBL" id="AZDV01000026">
    <property type="protein sequence ID" value="KRK94446.1"/>
    <property type="molecule type" value="Genomic_DNA"/>
</dbReference>
<accession>A0A0R1LF41</accession>
<protein>
    <recommendedName>
        <fullName evidence="3">FAD/NAD(P)-binding domain-containing protein</fullName>
    </recommendedName>
</protein>
<feature type="domain" description="FAD/NAD(P)-binding" evidence="3">
    <location>
        <begin position="7"/>
        <end position="318"/>
    </location>
</feature>
<sequence>MEKFDDIIIGSGPAAFMFSQGMQGSQRKIAMIDQGNFGGVCPNVGCEPKIFLEGAVATVLTSRRLQGKGLATPATLDWPTLMARKKVLFGAYPDKAIKNYQASGITTIQGTAKFIDQHTVAVDGRRLQAEHIVIATGQVPNKLPITGSDLTISSNEVFNLDQLPQRVTFIGGGFVSMELAVILNAAGAQVDVIEYAERPLTAFNAPDVQIVVKEMTQQGIRFHFNQQVDQVQRTGAQYQVTTKQGLTVTTDLVVDASGRVPNVAQLNLEQVGVQVDRGGILVDQHLQTTVAGIYAAGDVVSKAPQVAPKLTSTAQFEGEYLSQYLQKTTTAAIQYPVIATAAFTYPQVAQAGMSIATARQDPAYQVVEYPHLAGDDFFYAGTADENAQLTLVFDQTQQLVGISEVSQSAADDVDNFVHLIGLKLRRADFDQRYLPIFPASAYKLRGMIQ</sequence>
<evidence type="ECO:0000256" key="1">
    <source>
        <dbReference type="ARBA" id="ARBA00022630"/>
    </source>
</evidence>
<keyword evidence="2" id="KW-0274">FAD</keyword>
<dbReference type="Gene3D" id="3.50.50.60">
    <property type="entry name" value="FAD/NAD(P)-binding domain"/>
    <property type="match status" value="1"/>
</dbReference>
<dbReference type="PANTHER" id="PTHR43014">
    <property type="entry name" value="MERCURIC REDUCTASE"/>
    <property type="match status" value="1"/>
</dbReference>
<dbReference type="RefSeq" id="WP_057803392.1">
    <property type="nucleotide sequence ID" value="NZ_AZDV01000026.1"/>
</dbReference>
<comment type="caution">
    <text evidence="4">The sequence shown here is derived from an EMBL/GenBank/DDBJ whole genome shotgun (WGS) entry which is preliminary data.</text>
</comment>
<dbReference type="PANTHER" id="PTHR43014:SF5">
    <property type="entry name" value="GLUTATHIONE REDUCTASE (NADPH)"/>
    <property type="match status" value="1"/>
</dbReference>
<dbReference type="GO" id="GO:0016491">
    <property type="term" value="F:oxidoreductase activity"/>
    <property type="evidence" value="ECO:0007669"/>
    <property type="project" value="InterPro"/>
</dbReference>
<dbReference type="InterPro" id="IPR023753">
    <property type="entry name" value="FAD/NAD-binding_dom"/>
</dbReference>
<dbReference type="InterPro" id="IPR036188">
    <property type="entry name" value="FAD/NAD-bd_sf"/>
</dbReference>
<dbReference type="SUPFAM" id="SSF55424">
    <property type="entry name" value="FAD/NAD-linked reductases, dimerisation (C-terminal) domain"/>
    <property type="match status" value="1"/>
</dbReference>
<reference evidence="4 5" key="1">
    <citation type="journal article" date="2015" name="Genome Announc.">
        <title>Expanding the biotechnology potential of lactobacilli through comparative genomics of 213 strains and associated genera.</title>
        <authorList>
            <person name="Sun Z."/>
            <person name="Harris H.M."/>
            <person name="McCann A."/>
            <person name="Guo C."/>
            <person name="Argimon S."/>
            <person name="Zhang W."/>
            <person name="Yang X."/>
            <person name="Jeffery I.B."/>
            <person name="Cooney J.C."/>
            <person name="Kagawa T.F."/>
            <person name="Liu W."/>
            <person name="Song Y."/>
            <person name="Salvetti E."/>
            <person name="Wrobel A."/>
            <person name="Rasinkangas P."/>
            <person name="Parkhill J."/>
            <person name="Rea M.C."/>
            <person name="O'Sullivan O."/>
            <person name="Ritari J."/>
            <person name="Douillard F.P."/>
            <person name="Paul Ross R."/>
            <person name="Yang R."/>
            <person name="Briner A.E."/>
            <person name="Felis G.E."/>
            <person name="de Vos W.M."/>
            <person name="Barrangou R."/>
            <person name="Klaenhammer T.R."/>
            <person name="Caufield P.W."/>
            <person name="Cui Y."/>
            <person name="Zhang H."/>
            <person name="O'Toole P.W."/>
        </authorList>
    </citation>
    <scope>NUCLEOTIDE SEQUENCE [LARGE SCALE GENOMIC DNA]</scope>
    <source>
        <strain evidence="4 5">DSM 19394</strain>
    </source>
</reference>
<dbReference type="Pfam" id="PF07992">
    <property type="entry name" value="Pyr_redox_2"/>
    <property type="match status" value="1"/>
</dbReference>
<dbReference type="STRING" id="1423715.FD25_GL000408"/>